<dbReference type="RefSeq" id="WP_091709578.1">
    <property type="nucleotide sequence ID" value="NZ_FNCA01000003.1"/>
</dbReference>
<evidence type="ECO:0000313" key="4">
    <source>
        <dbReference type="Proteomes" id="UP000199259"/>
    </source>
</evidence>
<keyword evidence="1" id="KW-1133">Transmembrane helix</keyword>
<dbReference type="InterPro" id="IPR055767">
    <property type="entry name" value="DUF7343"/>
</dbReference>
<dbReference type="InterPro" id="IPR036388">
    <property type="entry name" value="WH-like_DNA-bd_sf"/>
</dbReference>
<gene>
    <name evidence="3" type="ORF">SAMN04488589_1229</name>
</gene>
<dbReference type="Proteomes" id="UP000199259">
    <property type="component" value="Unassembled WGS sequence"/>
</dbReference>
<dbReference type="Pfam" id="PF24034">
    <property type="entry name" value="DUF7343"/>
    <property type="match status" value="1"/>
</dbReference>
<dbReference type="AlphaFoldDB" id="A0A7Z7FE25"/>
<proteinExistence type="predicted"/>
<reference evidence="3 4" key="1">
    <citation type="submission" date="2016-10" db="EMBL/GenBank/DDBJ databases">
        <authorList>
            <person name="Varghese N."/>
            <person name="Submissions S."/>
        </authorList>
    </citation>
    <scope>NUCLEOTIDE SEQUENCE [LARGE SCALE GENOMIC DNA]</scope>
    <source>
        <strain evidence="3 4">PL 12/M</strain>
    </source>
</reference>
<dbReference type="InterPro" id="IPR036390">
    <property type="entry name" value="WH_DNA-bd_sf"/>
</dbReference>
<keyword evidence="1" id="KW-0472">Membrane</keyword>
<dbReference type="SUPFAM" id="SSF46785">
    <property type="entry name" value="Winged helix' DNA-binding domain"/>
    <property type="match status" value="1"/>
</dbReference>
<dbReference type="InterPro" id="IPR008969">
    <property type="entry name" value="CarboxyPept-like_regulatory"/>
</dbReference>
<feature type="transmembrane region" description="Helical" evidence="1">
    <location>
        <begin position="150"/>
        <end position="168"/>
    </location>
</feature>
<dbReference type="OrthoDB" id="125793at2157"/>
<feature type="transmembrane region" description="Helical" evidence="1">
    <location>
        <begin position="21"/>
        <end position="43"/>
    </location>
</feature>
<evidence type="ECO:0000256" key="1">
    <source>
        <dbReference type="SAM" id="Phobius"/>
    </source>
</evidence>
<evidence type="ECO:0000259" key="2">
    <source>
        <dbReference type="Pfam" id="PF24034"/>
    </source>
</evidence>
<name>A0A7Z7FE25_9EURY</name>
<sequence length="338" mass="37086">MREIDIGERSNNDRLRNMRSVYYICCIAIILALTGIGSASNIATVHGVAYEWSTFEPLDNAIIEVNSTPAQSMVAQYGVYSFELANGTYMITASYYENDQLTYYAKDVITVSEEGSYVLDLLLVPSYSSSNDSISAGSATVSSSGTNSNSLLYGSILLVIVVLVLLIFQIKQKPQAPRHAAVKKEGVPHAISEVSAKVEEKPVQQEDKAAITVVETASPVDVVQETVEMAESDQEIEEPVEEVSTIITPEPVVDEPETVTVSANEPVVSDEPVPADLQEILDILKSQGGRMTQKDMRKRLKYSEGKVSLMLLDLEKRGKIQKFKKGRGNVLFLVEPEK</sequence>
<keyword evidence="4" id="KW-1185">Reference proteome</keyword>
<comment type="caution">
    <text evidence="3">The sequence shown here is derived from an EMBL/GenBank/DDBJ whole genome shotgun (WGS) entry which is preliminary data.</text>
</comment>
<dbReference type="SUPFAM" id="SSF49464">
    <property type="entry name" value="Carboxypeptidase regulatory domain-like"/>
    <property type="match status" value="1"/>
</dbReference>
<organism evidence="3 4">
    <name type="scientific">Methanolobus vulcani</name>
    <dbReference type="NCBI Taxonomy" id="38026"/>
    <lineage>
        <taxon>Archaea</taxon>
        <taxon>Methanobacteriati</taxon>
        <taxon>Methanobacteriota</taxon>
        <taxon>Stenosarchaea group</taxon>
        <taxon>Methanomicrobia</taxon>
        <taxon>Methanosarcinales</taxon>
        <taxon>Methanosarcinaceae</taxon>
        <taxon>Methanolobus</taxon>
    </lineage>
</organism>
<accession>A0A7Z7FE25</accession>
<feature type="domain" description="DUF7343" evidence="2">
    <location>
        <begin position="276"/>
        <end position="333"/>
    </location>
</feature>
<dbReference type="Gene3D" id="1.10.10.10">
    <property type="entry name" value="Winged helix-like DNA-binding domain superfamily/Winged helix DNA-binding domain"/>
    <property type="match status" value="1"/>
</dbReference>
<evidence type="ECO:0000313" key="3">
    <source>
        <dbReference type="EMBL" id="SDF72051.1"/>
    </source>
</evidence>
<dbReference type="EMBL" id="FNCA01000003">
    <property type="protein sequence ID" value="SDF72051.1"/>
    <property type="molecule type" value="Genomic_DNA"/>
</dbReference>
<keyword evidence="1" id="KW-0812">Transmembrane</keyword>
<dbReference type="Gene3D" id="2.60.40.1120">
    <property type="entry name" value="Carboxypeptidase-like, regulatory domain"/>
    <property type="match status" value="1"/>
</dbReference>
<protein>
    <submittedName>
        <fullName evidence="3">Uncharacterized membrane protein</fullName>
    </submittedName>
</protein>